<dbReference type="STRING" id="1051890.A0A3N4LRT2"/>
<dbReference type="AlphaFoldDB" id="A0A3N4LRT2"/>
<keyword evidence="3" id="KW-1185">Reference proteome</keyword>
<organism evidence="2 3">
    <name type="scientific">Terfezia boudieri ATCC MYA-4762</name>
    <dbReference type="NCBI Taxonomy" id="1051890"/>
    <lineage>
        <taxon>Eukaryota</taxon>
        <taxon>Fungi</taxon>
        <taxon>Dikarya</taxon>
        <taxon>Ascomycota</taxon>
        <taxon>Pezizomycotina</taxon>
        <taxon>Pezizomycetes</taxon>
        <taxon>Pezizales</taxon>
        <taxon>Pezizaceae</taxon>
        <taxon>Terfezia</taxon>
    </lineage>
</organism>
<evidence type="ECO:0000313" key="2">
    <source>
        <dbReference type="EMBL" id="RPB20695.1"/>
    </source>
</evidence>
<evidence type="ECO:0000313" key="3">
    <source>
        <dbReference type="Proteomes" id="UP000267821"/>
    </source>
</evidence>
<accession>A0A3N4LRT2</accession>
<evidence type="ECO:0000256" key="1">
    <source>
        <dbReference type="SAM" id="MobiDB-lite"/>
    </source>
</evidence>
<protein>
    <submittedName>
        <fullName evidence="2">Uncharacterized protein</fullName>
    </submittedName>
</protein>
<dbReference type="EMBL" id="ML121568">
    <property type="protein sequence ID" value="RPB20695.1"/>
    <property type="molecule type" value="Genomic_DNA"/>
</dbReference>
<gene>
    <name evidence="2" type="ORF">L211DRAFT_870439</name>
</gene>
<name>A0A3N4LRT2_9PEZI</name>
<feature type="region of interest" description="Disordered" evidence="1">
    <location>
        <begin position="57"/>
        <end position="90"/>
    </location>
</feature>
<feature type="region of interest" description="Disordered" evidence="1">
    <location>
        <begin position="1"/>
        <end position="40"/>
    </location>
</feature>
<reference evidence="2 3" key="1">
    <citation type="journal article" date="2018" name="Nat. Ecol. Evol.">
        <title>Pezizomycetes genomes reveal the molecular basis of ectomycorrhizal truffle lifestyle.</title>
        <authorList>
            <person name="Murat C."/>
            <person name="Payen T."/>
            <person name="Noel B."/>
            <person name="Kuo A."/>
            <person name="Morin E."/>
            <person name="Chen J."/>
            <person name="Kohler A."/>
            <person name="Krizsan K."/>
            <person name="Balestrini R."/>
            <person name="Da Silva C."/>
            <person name="Montanini B."/>
            <person name="Hainaut M."/>
            <person name="Levati E."/>
            <person name="Barry K.W."/>
            <person name="Belfiori B."/>
            <person name="Cichocki N."/>
            <person name="Clum A."/>
            <person name="Dockter R.B."/>
            <person name="Fauchery L."/>
            <person name="Guy J."/>
            <person name="Iotti M."/>
            <person name="Le Tacon F."/>
            <person name="Lindquist E.A."/>
            <person name="Lipzen A."/>
            <person name="Malagnac F."/>
            <person name="Mello A."/>
            <person name="Molinier V."/>
            <person name="Miyauchi S."/>
            <person name="Poulain J."/>
            <person name="Riccioni C."/>
            <person name="Rubini A."/>
            <person name="Sitrit Y."/>
            <person name="Splivallo R."/>
            <person name="Traeger S."/>
            <person name="Wang M."/>
            <person name="Zifcakova L."/>
            <person name="Wipf D."/>
            <person name="Zambonelli A."/>
            <person name="Paolocci F."/>
            <person name="Nowrousian M."/>
            <person name="Ottonello S."/>
            <person name="Baldrian P."/>
            <person name="Spatafora J.W."/>
            <person name="Henrissat B."/>
            <person name="Nagy L.G."/>
            <person name="Aury J.M."/>
            <person name="Wincker P."/>
            <person name="Grigoriev I.V."/>
            <person name="Bonfante P."/>
            <person name="Martin F.M."/>
        </authorList>
    </citation>
    <scope>NUCLEOTIDE SEQUENCE [LARGE SCALE GENOMIC DNA]</scope>
    <source>
        <strain evidence="2 3">ATCC MYA-4762</strain>
    </source>
</reference>
<dbReference type="OrthoDB" id="5421364at2759"/>
<feature type="compositionally biased region" description="Low complexity" evidence="1">
    <location>
        <begin position="22"/>
        <end position="40"/>
    </location>
</feature>
<dbReference type="InParanoid" id="A0A3N4LRT2"/>
<sequence length="520" mass="56283">MRPLLSRLKPPRTLRALRQPNTSATPTTIASTRRTVTTTTPLRAEESLNARLKRRFWGTNTPTSTPPQVPPVAEAETEAKQQQPPWVDPTPVEGYVPKHDGRGLRVVGIVGKLGKKVKEFKVESFPTLNKVTDSDALEALLRRAVVETYTNVFYGKEADEGLVREVGGEDFTRNVEIVRGEDGGFRFLYKSKEVVEGILGQRRVVEDAEVTDAKVTDATIVEAAEAPNATAEATTVNDGAAAEPTEEVVPSSDLAEDIVSEASTINPTAAAEPTEEVVPSVNVAEGIVSEASAINPTAAAEPTEEVVPSVNVAEGIVSEASAINPTAAAEPTGGVVPSVNVAEGIVSEASTINPTAAAEPTEEVVPSANVVEDIVSEASTINPTISPLPLSPTDAWHSLPLPLPHLFAIHKRLLLTTGHRLSDQALNYSPTALDLLKSLRKAASPEPEGLDLLSLVPELNRLRNVRVLKRRLRPVDREIDKGRLSPAQREWLENKRRRDRGEEIEGEWIYKWDEGKYFVA</sequence>
<proteinExistence type="predicted"/>
<dbReference type="Proteomes" id="UP000267821">
    <property type="component" value="Unassembled WGS sequence"/>
</dbReference>